<dbReference type="RefSeq" id="WP_207183830.1">
    <property type="nucleotide sequence ID" value="NZ_AP024147.1"/>
</dbReference>
<gene>
    <name evidence="2" type="ORF">mvi_62780</name>
</gene>
<geneLocation type="plasmid" evidence="2 3">
    <name>pVL1_2</name>
</geneLocation>
<protein>
    <recommendedName>
        <fullName evidence="4">Peptidase M28 domain-containing protein</fullName>
    </recommendedName>
</protein>
<dbReference type="AlphaFoldDB" id="A0A8H8X0V1"/>
<dbReference type="EMBL" id="AP024147">
    <property type="protein sequence ID" value="BCM87817.1"/>
    <property type="molecule type" value="Genomic_DNA"/>
</dbReference>
<proteinExistence type="predicted"/>
<sequence length="495" mass="54520">MSMIQHETAVAAKSNVDFDNQDQAPAATPDSDGEVAVVEGDVKGEVEIDPNAPAEDHSDAQFGQGSGYLSDDDYYAGGYGGGYSGRYASREVSAKDVKPSEVPVNVVVPYVMASGSGQEYDPEKHSAIAWSDVPGFQKFFDMISTMRPMGSSTERGFVEKYILSIEGMQQDDKGNCYICIGEPKPKVMWSCHTDTVHGRHGDQRLEITFDHFLRLPRDTRASCLGADDTAGCWIMLEMIAANVPGLYVFHWGEECGRIGSEWIVSQNPGFVADIQACIAFDRKGYYDVITHQCGQRCCSQAFVDSIVTMLPEGYKADDGGSFTDSYSYRYLIPECTNLSVGYFGAHSSSESINLYALWLLREAMVAFDVEKVVIARDPNQRPFVQGRGGRNSDLYGGYRSGSGGSAYGRYGLLDESDDVGDDHDGSWSSSRRRTSKRGHAARIDDLFPPNIDAEAPETMADLFDMVGDEAAEVLLEYYGIEVVDLWEMILERRKS</sequence>
<dbReference type="Proteomes" id="UP000663508">
    <property type="component" value="Plasmid pVL1_2"/>
</dbReference>
<evidence type="ECO:0000256" key="1">
    <source>
        <dbReference type="SAM" id="MobiDB-lite"/>
    </source>
</evidence>
<keyword evidence="2" id="KW-0614">Plasmid</keyword>
<name>A0A8H8X0V1_9HYPH</name>
<evidence type="ECO:0000313" key="3">
    <source>
        <dbReference type="Proteomes" id="UP000663508"/>
    </source>
</evidence>
<dbReference type="SUPFAM" id="SSF53187">
    <property type="entry name" value="Zn-dependent exopeptidases"/>
    <property type="match status" value="1"/>
</dbReference>
<organism evidence="2 3">
    <name type="scientific">Methylobacterium indicum</name>
    <dbReference type="NCBI Taxonomy" id="1775910"/>
    <lineage>
        <taxon>Bacteria</taxon>
        <taxon>Pseudomonadati</taxon>
        <taxon>Pseudomonadota</taxon>
        <taxon>Alphaproteobacteria</taxon>
        <taxon>Hyphomicrobiales</taxon>
        <taxon>Methylobacteriaceae</taxon>
        <taxon>Methylobacterium</taxon>
    </lineage>
</organism>
<evidence type="ECO:0008006" key="4">
    <source>
        <dbReference type="Google" id="ProtNLM"/>
    </source>
</evidence>
<dbReference type="Gene3D" id="3.40.630.10">
    <property type="entry name" value="Zn peptidases"/>
    <property type="match status" value="1"/>
</dbReference>
<reference evidence="2" key="1">
    <citation type="submission" date="2020-11" db="EMBL/GenBank/DDBJ databases">
        <title>Complete genome sequence of a novel pathogenic Methylobacterium strain isolated from rice in Vietnam.</title>
        <authorList>
            <person name="Lai K."/>
            <person name="Okazaki S."/>
            <person name="Higashi K."/>
            <person name="Mori H."/>
            <person name="Toyoda A."/>
            <person name="Kurokawa K."/>
        </authorList>
    </citation>
    <scope>NUCLEOTIDE SEQUENCE</scope>
    <source>
        <strain evidence="2">VL1</strain>
        <plasmid evidence="2">pVL1_2</plasmid>
    </source>
</reference>
<dbReference type="KEGG" id="mind:mvi_62780"/>
<feature type="region of interest" description="Disordered" evidence="1">
    <location>
        <begin position="1"/>
        <end position="66"/>
    </location>
</feature>
<evidence type="ECO:0000313" key="2">
    <source>
        <dbReference type="EMBL" id="BCM87817.1"/>
    </source>
</evidence>
<accession>A0A8H8X0V1</accession>